<proteinExistence type="predicted"/>
<keyword evidence="2" id="KW-1185">Reference proteome</keyword>
<sequence length="66" mass="7325">MGPLAEGHSQLVPSRHFVYTTVEIRGTVNSGAIAGQSRQKPLQLQPVAHELDRVHLLTYVNRSYIS</sequence>
<dbReference type="EMBL" id="JAHQIW010002644">
    <property type="protein sequence ID" value="KAJ1355941.1"/>
    <property type="molecule type" value="Genomic_DNA"/>
</dbReference>
<evidence type="ECO:0000313" key="1">
    <source>
        <dbReference type="EMBL" id="KAJ1355941.1"/>
    </source>
</evidence>
<dbReference type="Proteomes" id="UP001196413">
    <property type="component" value="Unassembled WGS sequence"/>
</dbReference>
<dbReference type="AlphaFoldDB" id="A0AAD5MUR1"/>
<organism evidence="1 2">
    <name type="scientific">Parelaphostrongylus tenuis</name>
    <name type="common">Meningeal worm</name>
    <dbReference type="NCBI Taxonomy" id="148309"/>
    <lineage>
        <taxon>Eukaryota</taxon>
        <taxon>Metazoa</taxon>
        <taxon>Ecdysozoa</taxon>
        <taxon>Nematoda</taxon>
        <taxon>Chromadorea</taxon>
        <taxon>Rhabditida</taxon>
        <taxon>Rhabditina</taxon>
        <taxon>Rhabditomorpha</taxon>
        <taxon>Strongyloidea</taxon>
        <taxon>Metastrongylidae</taxon>
        <taxon>Parelaphostrongylus</taxon>
    </lineage>
</organism>
<protein>
    <submittedName>
        <fullName evidence="1">Uncharacterized protein</fullName>
    </submittedName>
</protein>
<evidence type="ECO:0000313" key="2">
    <source>
        <dbReference type="Proteomes" id="UP001196413"/>
    </source>
</evidence>
<name>A0AAD5MUR1_PARTN</name>
<comment type="caution">
    <text evidence="1">The sequence shown here is derived from an EMBL/GenBank/DDBJ whole genome shotgun (WGS) entry which is preliminary data.</text>
</comment>
<reference evidence="1" key="1">
    <citation type="submission" date="2021-06" db="EMBL/GenBank/DDBJ databases">
        <title>Parelaphostrongylus tenuis whole genome reference sequence.</title>
        <authorList>
            <person name="Garwood T.J."/>
            <person name="Larsen P.A."/>
            <person name="Fountain-Jones N.M."/>
            <person name="Garbe J.R."/>
            <person name="Macchietto M.G."/>
            <person name="Kania S.A."/>
            <person name="Gerhold R.W."/>
            <person name="Richards J.E."/>
            <person name="Wolf T.M."/>
        </authorList>
    </citation>
    <scope>NUCLEOTIDE SEQUENCE</scope>
    <source>
        <strain evidence="1">MNPRO001-30</strain>
        <tissue evidence="1">Meninges</tissue>
    </source>
</reference>
<gene>
    <name evidence="1" type="ORF">KIN20_013538</name>
</gene>
<accession>A0AAD5MUR1</accession>